<feature type="domain" description="Nephrocystin 3-like N-terminal" evidence="2">
    <location>
        <begin position="289"/>
        <end position="337"/>
    </location>
</feature>
<dbReference type="Gene3D" id="1.25.40.20">
    <property type="entry name" value="Ankyrin repeat-containing domain"/>
    <property type="match status" value="1"/>
</dbReference>
<evidence type="ECO:0000313" key="4">
    <source>
        <dbReference type="Proteomes" id="UP001140453"/>
    </source>
</evidence>
<dbReference type="SUPFAM" id="SSF48403">
    <property type="entry name" value="Ankyrin repeat"/>
    <property type="match status" value="1"/>
</dbReference>
<keyword evidence="1" id="KW-0677">Repeat</keyword>
<accession>A0A9W9CV80</accession>
<dbReference type="Proteomes" id="UP001140453">
    <property type="component" value="Unassembled WGS sequence"/>
</dbReference>
<reference evidence="3" key="1">
    <citation type="submission" date="2022-10" db="EMBL/GenBank/DDBJ databases">
        <title>Tapping the CABI collections for fungal endophytes: first genome assemblies for Collariella, Neodidymelliopsis, Ascochyta clinopodiicola, Didymella pomorum, Didymosphaeria variabile, Neocosmospora piperis and Neocucurbitaria cava.</title>
        <authorList>
            <person name="Hill R."/>
        </authorList>
    </citation>
    <scope>NUCLEOTIDE SEQUENCE</scope>
    <source>
        <strain evidence="3">IMI 355082</strain>
    </source>
</reference>
<dbReference type="AlphaFoldDB" id="A0A9W9CV80"/>
<sequence length="1000" mass="111841">MAASAYPSVASVGSNLKGPTKSHKYMIRSKEALARWSEHVDTLSSEQRRMFLAKLPDNALPRYAELVNSVLDEKFRNSKVIRVTKWIQPLVSFLDLCKPLTDGLRDIYPPAGAILGGVLFALSITKRFVKYQEALVQFLSKVMDGLGQLDRFRDAFPDTPEIQETLVDIFDIILRICARASSIFIDKKGRGKSAARLILKSFDKDFGELKEMLATNIETFDRTIQLVSGRKLGYLEEAQMTGLRMQLETYKEIRKLEAKRTQEERERIARETEREQGTQDSILATTLNGTGKWLLSHQTYTSWRERSAAGLLWVCGKHGSGKSHLAAQVIEELKELCQESNGMIATNQEYIEMEDEVPPHLEVPGVDMPSVDLPGAQQALMLHSNDNIPGDTLEGLAADAHRNLSTEMRNFHGADLEVAEQRSDRVALAYIYCNSERVRRSERVKAVRTAGSGADYDTTGLLSSLLKQLYQFLPKDQDVPALSDLCFESKQDYPSREDISKGITSVVQMFKQVFIVIDGLDECSGLDSLEFETFCNFLASLAEPDGTRSPAHVLIFSRPGYPAINNAMHGCPVVEVDQGANSDDIGRFIGDRSRSLKIDSKSLEVIQGYLQDSADGMFLWVSLTIDSIKNERKPKNMKAAAKNVPKGLSGAYADALKRVIRKEASIRDLALKALLWVANSKAPLSEPQLLEALVIEPEMTSIDDDEKIDGTQLTTDCEDLLVLRDGQYTLLHTSLGDFLRSVPTLGLEDLQIYSTLQAQAPRILVEDCITYFKFDAFATGPQATEDTFDEVLQDHPFLVYAAMFWGDHLREAIEQGAPELESLVIDLLSTQSSREFLHQIRLARDASIKQTNPGLLGQLFPFPSGTTALHVLSIFGLDSLLSADGFRRADLDIGHADGLGYYAIDYAIRYSRRQMCHWIVAEFLKQNDRDEDTTSKLRIACNSETWLMGGVIEHHWTDVLSNLIKLGYSAMERPLEDNRDTALHLAARLGYQPPATIWML</sequence>
<dbReference type="PANTHER" id="PTHR10039:SF15">
    <property type="entry name" value="NACHT DOMAIN-CONTAINING PROTEIN"/>
    <property type="match status" value="1"/>
</dbReference>
<gene>
    <name evidence="3" type="ORF">N0V93_008796</name>
</gene>
<organism evidence="3 4">
    <name type="scientific">Gnomoniopsis smithogilvyi</name>
    <dbReference type="NCBI Taxonomy" id="1191159"/>
    <lineage>
        <taxon>Eukaryota</taxon>
        <taxon>Fungi</taxon>
        <taxon>Dikarya</taxon>
        <taxon>Ascomycota</taxon>
        <taxon>Pezizomycotina</taxon>
        <taxon>Sordariomycetes</taxon>
        <taxon>Sordariomycetidae</taxon>
        <taxon>Diaporthales</taxon>
        <taxon>Gnomoniaceae</taxon>
        <taxon>Gnomoniopsis</taxon>
    </lineage>
</organism>
<protein>
    <recommendedName>
        <fullName evidence="2">Nephrocystin 3-like N-terminal domain-containing protein</fullName>
    </recommendedName>
</protein>
<comment type="caution">
    <text evidence="3">The sequence shown here is derived from an EMBL/GenBank/DDBJ whole genome shotgun (WGS) entry which is preliminary data.</text>
</comment>
<dbReference type="InterPro" id="IPR036770">
    <property type="entry name" value="Ankyrin_rpt-contain_sf"/>
</dbReference>
<feature type="domain" description="Nephrocystin 3-like N-terminal" evidence="2">
    <location>
        <begin position="456"/>
        <end position="558"/>
    </location>
</feature>
<evidence type="ECO:0000256" key="1">
    <source>
        <dbReference type="ARBA" id="ARBA00022737"/>
    </source>
</evidence>
<dbReference type="EMBL" id="JAPEVB010000005">
    <property type="protein sequence ID" value="KAJ4388189.1"/>
    <property type="molecule type" value="Genomic_DNA"/>
</dbReference>
<name>A0A9W9CV80_9PEZI</name>
<dbReference type="PANTHER" id="PTHR10039">
    <property type="entry name" value="AMELOGENIN"/>
    <property type="match status" value="1"/>
</dbReference>
<proteinExistence type="predicted"/>
<keyword evidence="4" id="KW-1185">Reference proteome</keyword>
<dbReference type="OrthoDB" id="7464126at2759"/>
<evidence type="ECO:0000313" key="3">
    <source>
        <dbReference type="EMBL" id="KAJ4388189.1"/>
    </source>
</evidence>
<dbReference type="InterPro" id="IPR056884">
    <property type="entry name" value="NPHP3-like_N"/>
</dbReference>
<dbReference type="Pfam" id="PF24883">
    <property type="entry name" value="NPHP3_N"/>
    <property type="match status" value="2"/>
</dbReference>
<evidence type="ECO:0000259" key="2">
    <source>
        <dbReference type="Pfam" id="PF24883"/>
    </source>
</evidence>